<name>A0A645CGM0_9ZZZZ</name>
<sequence length="31" mass="3558">MFGDWTVIHVEHKPYDKLTAVIKSIDGDGRE</sequence>
<dbReference type="AlphaFoldDB" id="A0A645CGM0"/>
<gene>
    <name evidence="1" type="ORF">SDC9_123092</name>
</gene>
<proteinExistence type="predicted"/>
<protein>
    <submittedName>
        <fullName evidence="1">Uncharacterized protein</fullName>
    </submittedName>
</protein>
<reference evidence="1" key="1">
    <citation type="submission" date="2019-08" db="EMBL/GenBank/DDBJ databases">
        <authorList>
            <person name="Kucharzyk K."/>
            <person name="Murdoch R.W."/>
            <person name="Higgins S."/>
            <person name="Loffler F."/>
        </authorList>
    </citation>
    <scope>NUCLEOTIDE SEQUENCE</scope>
</reference>
<organism evidence="1">
    <name type="scientific">bioreactor metagenome</name>
    <dbReference type="NCBI Taxonomy" id="1076179"/>
    <lineage>
        <taxon>unclassified sequences</taxon>
        <taxon>metagenomes</taxon>
        <taxon>ecological metagenomes</taxon>
    </lineage>
</organism>
<accession>A0A645CGM0</accession>
<comment type="caution">
    <text evidence="1">The sequence shown here is derived from an EMBL/GenBank/DDBJ whole genome shotgun (WGS) entry which is preliminary data.</text>
</comment>
<evidence type="ECO:0000313" key="1">
    <source>
        <dbReference type="EMBL" id="MPM76097.1"/>
    </source>
</evidence>
<dbReference type="EMBL" id="VSSQ01027064">
    <property type="protein sequence ID" value="MPM76097.1"/>
    <property type="molecule type" value="Genomic_DNA"/>
</dbReference>